<name>A0A0E9R752_ANGAN</name>
<evidence type="ECO:0000313" key="2">
    <source>
        <dbReference type="EMBL" id="JAH24280.1"/>
    </source>
</evidence>
<feature type="region of interest" description="Disordered" evidence="1">
    <location>
        <begin position="24"/>
        <end position="45"/>
    </location>
</feature>
<evidence type="ECO:0000256" key="1">
    <source>
        <dbReference type="SAM" id="MobiDB-lite"/>
    </source>
</evidence>
<proteinExistence type="predicted"/>
<protein>
    <submittedName>
        <fullName evidence="2">Uncharacterized protein</fullName>
    </submittedName>
</protein>
<reference evidence="2" key="1">
    <citation type="submission" date="2014-11" db="EMBL/GenBank/DDBJ databases">
        <authorList>
            <person name="Amaro Gonzalez C."/>
        </authorList>
    </citation>
    <scope>NUCLEOTIDE SEQUENCE</scope>
</reference>
<reference evidence="2" key="2">
    <citation type="journal article" date="2015" name="Fish Shellfish Immunol.">
        <title>Early steps in the European eel (Anguilla anguilla)-Vibrio vulnificus interaction in the gills: Role of the RtxA13 toxin.</title>
        <authorList>
            <person name="Callol A."/>
            <person name="Pajuelo D."/>
            <person name="Ebbesson L."/>
            <person name="Teles M."/>
            <person name="MacKenzie S."/>
            <person name="Amaro C."/>
        </authorList>
    </citation>
    <scope>NUCLEOTIDE SEQUENCE</scope>
</reference>
<accession>A0A0E9R752</accession>
<dbReference type="AlphaFoldDB" id="A0A0E9R752"/>
<organism evidence="2">
    <name type="scientific">Anguilla anguilla</name>
    <name type="common">European freshwater eel</name>
    <name type="synonym">Muraena anguilla</name>
    <dbReference type="NCBI Taxonomy" id="7936"/>
    <lineage>
        <taxon>Eukaryota</taxon>
        <taxon>Metazoa</taxon>
        <taxon>Chordata</taxon>
        <taxon>Craniata</taxon>
        <taxon>Vertebrata</taxon>
        <taxon>Euteleostomi</taxon>
        <taxon>Actinopterygii</taxon>
        <taxon>Neopterygii</taxon>
        <taxon>Teleostei</taxon>
        <taxon>Anguilliformes</taxon>
        <taxon>Anguillidae</taxon>
        <taxon>Anguilla</taxon>
    </lineage>
</organism>
<feature type="compositionally biased region" description="Polar residues" evidence="1">
    <location>
        <begin position="36"/>
        <end position="45"/>
    </location>
</feature>
<dbReference type="EMBL" id="GBXM01084297">
    <property type="protein sequence ID" value="JAH24280.1"/>
    <property type="molecule type" value="Transcribed_RNA"/>
</dbReference>
<sequence length="45" mass="5625">MQLQALRELSGVYSRGVNLRNEIEERKKKRRRRRQFFQSKMMQQL</sequence>